<protein>
    <recommendedName>
        <fullName evidence="2">F-box domain-containing protein</fullName>
    </recommendedName>
</protein>
<dbReference type="PANTHER" id="PTHR48218:SF3">
    <property type="entry name" value="OS07G0170800 PROTEIN"/>
    <property type="match status" value="1"/>
</dbReference>
<dbReference type="InterPro" id="IPR036047">
    <property type="entry name" value="F-box-like_dom_sf"/>
</dbReference>
<dbReference type="AlphaFoldDB" id="A0A7S4UQ48"/>
<dbReference type="PROSITE" id="PS50181">
    <property type="entry name" value="FBOX"/>
    <property type="match status" value="1"/>
</dbReference>
<sequence>MAPEGEGSHRDPWAERLQMLGMSDDLILKVFARVDDHPLLACCSRLNRRLRQLLNDDSLWENICQRVMRGKQPPQNGVNFLPEPGESYKQVFLRILYDVSRLEIKREEVINSSWRFYFCSDMYLYHASPEQAALRDSRSARAFFSSDGIFMSTVPGAPSQRSTLKWQLLLRSEDESGKGEGKLCSSEERGTHLQIGSYPVLSVTRTQSWGWCLASKFVVLVSENSPDQKPGQQEMLLGELRAT</sequence>
<feature type="region of interest" description="Disordered" evidence="1">
    <location>
        <begin position="224"/>
        <end position="243"/>
    </location>
</feature>
<proteinExistence type="predicted"/>
<reference evidence="3" key="1">
    <citation type="submission" date="2021-01" db="EMBL/GenBank/DDBJ databases">
        <authorList>
            <person name="Corre E."/>
            <person name="Pelletier E."/>
            <person name="Niang G."/>
            <person name="Scheremetjew M."/>
            <person name="Finn R."/>
            <person name="Kale V."/>
            <person name="Holt S."/>
            <person name="Cochrane G."/>
            <person name="Meng A."/>
            <person name="Brown T."/>
            <person name="Cohen L."/>
        </authorList>
    </citation>
    <scope>NUCLEOTIDE SEQUENCE</scope>
    <source>
        <strain evidence="3">CCMP 2712</strain>
    </source>
</reference>
<accession>A0A7S4UQ48</accession>
<gene>
    <name evidence="3" type="ORF">GTHE00462_LOCUS35626</name>
</gene>
<dbReference type="PANTHER" id="PTHR48218">
    <property type="entry name" value="F-BOX DOMAIN CONTAINING PROTEIN"/>
    <property type="match status" value="1"/>
</dbReference>
<dbReference type="SUPFAM" id="SSF81383">
    <property type="entry name" value="F-box domain"/>
    <property type="match status" value="1"/>
</dbReference>
<organism evidence="3">
    <name type="scientific">Guillardia theta</name>
    <name type="common">Cryptophyte</name>
    <name type="synonym">Cryptomonas phi</name>
    <dbReference type="NCBI Taxonomy" id="55529"/>
    <lineage>
        <taxon>Eukaryota</taxon>
        <taxon>Cryptophyceae</taxon>
        <taxon>Pyrenomonadales</taxon>
        <taxon>Geminigeraceae</taxon>
        <taxon>Guillardia</taxon>
    </lineage>
</organism>
<dbReference type="InterPro" id="IPR001810">
    <property type="entry name" value="F-box_dom"/>
</dbReference>
<evidence type="ECO:0000313" key="3">
    <source>
        <dbReference type="EMBL" id="CAE2335079.1"/>
    </source>
</evidence>
<name>A0A7S4UQ48_GUITH</name>
<dbReference type="Gene3D" id="1.20.1280.50">
    <property type="match status" value="1"/>
</dbReference>
<evidence type="ECO:0000259" key="2">
    <source>
        <dbReference type="PROSITE" id="PS50181"/>
    </source>
</evidence>
<evidence type="ECO:0000256" key="1">
    <source>
        <dbReference type="SAM" id="MobiDB-lite"/>
    </source>
</evidence>
<dbReference type="EMBL" id="HBKN01045533">
    <property type="protein sequence ID" value="CAE2335079.1"/>
    <property type="molecule type" value="Transcribed_RNA"/>
</dbReference>
<dbReference type="Pfam" id="PF12937">
    <property type="entry name" value="F-box-like"/>
    <property type="match status" value="1"/>
</dbReference>
<feature type="domain" description="F-box" evidence="2">
    <location>
        <begin position="16"/>
        <end position="63"/>
    </location>
</feature>